<name>A0A9P4KCR7_9PLEO</name>
<comment type="caution">
    <text evidence="2">The sequence shown here is derived from an EMBL/GenBank/DDBJ whole genome shotgun (WGS) entry which is preliminary data.</text>
</comment>
<dbReference type="SUPFAM" id="SSF50129">
    <property type="entry name" value="GroES-like"/>
    <property type="match status" value="1"/>
</dbReference>
<dbReference type="PANTHER" id="PTHR43677">
    <property type="entry name" value="SHORT-CHAIN DEHYDROGENASE/REDUCTASE"/>
    <property type="match status" value="1"/>
</dbReference>
<dbReference type="Pfam" id="PF08240">
    <property type="entry name" value="ADH_N"/>
    <property type="match status" value="1"/>
</dbReference>
<organism evidence="2 3">
    <name type="scientific">Lojkania enalia</name>
    <dbReference type="NCBI Taxonomy" id="147567"/>
    <lineage>
        <taxon>Eukaryota</taxon>
        <taxon>Fungi</taxon>
        <taxon>Dikarya</taxon>
        <taxon>Ascomycota</taxon>
        <taxon>Pezizomycotina</taxon>
        <taxon>Dothideomycetes</taxon>
        <taxon>Pleosporomycetidae</taxon>
        <taxon>Pleosporales</taxon>
        <taxon>Pleosporales incertae sedis</taxon>
        <taxon>Lojkania</taxon>
    </lineage>
</organism>
<reference evidence="3" key="1">
    <citation type="journal article" date="2020" name="Stud. Mycol.">
        <title>101 Dothideomycetes genomes: A test case for predicting lifestyles and emergence of pathogens.</title>
        <authorList>
            <person name="Haridas S."/>
            <person name="Albert R."/>
            <person name="Binder M."/>
            <person name="Bloem J."/>
            <person name="LaButti K."/>
            <person name="Salamov A."/>
            <person name="Andreopoulos B."/>
            <person name="Baker S."/>
            <person name="Barry K."/>
            <person name="Bills G."/>
            <person name="Bluhm B."/>
            <person name="Cannon C."/>
            <person name="Castanera R."/>
            <person name="Culley D."/>
            <person name="Daum C."/>
            <person name="Ezra D."/>
            <person name="Gonzalez J."/>
            <person name="Henrissat B."/>
            <person name="Kuo A."/>
            <person name="Liang C."/>
            <person name="Lipzen A."/>
            <person name="Lutzoni F."/>
            <person name="Magnuson J."/>
            <person name="Mondo S."/>
            <person name="Nolan M."/>
            <person name="Ohm R."/>
            <person name="Pangilinan J."/>
            <person name="Park H.-J."/>
            <person name="Ramirez L."/>
            <person name="Alfaro M."/>
            <person name="Sun H."/>
            <person name="Tritt A."/>
            <person name="Yoshinaga Y."/>
            <person name="Zwiers L.-H."/>
            <person name="Turgeon B."/>
            <person name="Goodwin S."/>
            <person name="Spatafora J."/>
            <person name="Crous P."/>
            <person name="Grigoriev I."/>
        </authorList>
    </citation>
    <scope>NUCLEOTIDE SEQUENCE [LARGE SCALE GENOMIC DNA]</scope>
    <source>
        <strain evidence="3">CBS 304.66</strain>
    </source>
</reference>
<dbReference type="Gene3D" id="3.90.180.10">
    <property type="entry name" value="Medium-chain alcohol dehydrogenases, catalytic domain"/>
    <property type="match status" value="1"/>
</dbReference>
<dbReference type="GO" id="GO:0008270">
    <property type="term" value="F:zinc ion binding"/>
    <property type="evidence" value="ECO:0007669"/>
    <property type="project" value="InterPro"/>
</dbReference>
<evidence type="ECO:0000313" key="2">
    <source>
        <dbReference type="EMBL" id="KAF2265293.1"/>
    </source>
</evidence>
<dbReference type="AlphaFoldDB" id="A0A9P4KCR7"/>
<dbReference type="SUPFAM" id="SSF51735">
    <property type="entry name" value="NAD(P)-binding Rossmann-fold domains"/>
    <property type="match status" value="1"/>
</dbReference>
<sequence>MMKAFLIDKFVKDLAELRPREVAFPEQKGHRDLQIQITHAALTHVDMLYAQGLHQNNRRHIKPPFILGTEFAGIVTKSPPSSSFRPGTRVFGSCLGSFAENICADEGTVREVPQRWTNADACAVGASGAVSWGSLVFVAHLKKGETALILGASGGLGVIAVQIAKAVGAKVIAVVGDNEKAGVVRDLGADEVVDYHEPQWENKVKQLTKDEEGVDVVFDPIGAIESGIRCLKYRGRLVIVGFAARGGKIEEVRANRMLLKSITVYGYRFGEDGRRFPENIIVVWNEFMKLVESRKIKPVIYKEKFEGLASIPQALIDLKERKTWGRAVVRINEEAERGERPKL</sequence>
<dbReference type="InterPro" id="IPR011032">
    <property type="entry name" value="GroES-like_sf"/>
</dbReference>
<dbReference type="CDD" id="cd08241">
    <property type="entry name" value="QOR1"/>
    <property type="match status" value="1"/>
</dbReference>
<proteinExistence type="predicted"/>
<dbReference type="SMART" id="SM00829">
    <property type="entry name" value="PKS_ER"/>
    <property type="match status" value="1"/>
</dbReference>
<dbReference type="InterPro" id="IPR013154">
    <property type="entry name" value="ADH-like_N"/>
</dbReference>
<evidence type="ECO:0000313" key="3">
    <source>
        <dbReference type="Proteomes" id="UP000800093"/>
    </source>
</evidence>
<dbReference type="InterPro" id="IPR036291">
    <property type="entry name" value="NAD(P)-bd_dom_sf"/>
</dbReference>
<dbReference type="PANTHER" id="PTHR43677:SF4">
    <property type="entry name" value="QUINONE OXIDOREDUCTASE-LIKE PROTEIN 2"/>
    <property type="match status" value="1"/>
</dbReference>
<feature type="domain" description="Enoyl reductase (ER)" evidence="1">
    <location>
        <begin position="12"/>
        <end position="329"/>
    </location>
</feature>
<dbReference type="Proteomes" id="UP000800093">
    <property type="component" value="Unassembled WGS sequence"/>
</dbReference>
<accession>A0A9P4KCR7</accession>
<dbReference type="InterPro" id="IPR002364">
    <property type="entry name" value="Quin_OxRdtase/zeta-crystal_CS"/>
</dbReference>
<protein>
    <submittedName>
        <fullName evidence="2">Zeta-crystallin</fullName>
    </submittedName>
</protein>
<dbReference type="Pfam" id="PF00107">
    <property type="entry name" value="ADH_zinc_N"/>
    <property type="match status" value="1"/>
</dbReference>
<dbReference type="InterPro" id="IPR020843">
    <property type="entry name" value="ER"/>
</dbReference>
<evidence type="ECO:0000259" key="1">
    <source>
        <dbReference type="SMART" id="SM00829"/>
    </source>
</evidence>
<dbReference type="InterPro" id="IPR013149">
    <property type="entry name" value="ADH-like_C"/>
</dbReference>
<gene>
    <name evidence="2" type="ORF">CC78DRAFT_202495</name>
</gene>
<dbReference type="OrthoDB" id="10257049at2759"/>
<dbReference type="InterPro" id="IPR051397">
    <property type="entry name" value="Zn-ADH-like_protein"/>
</dbReference>
<dbReference type="PROSITE" id="PS01162">
    <property type="entry name" value="QOR_ZETA_CRYSTAL"/>
    <property type="match status" value="1"/>
</dbReference>
<keyword evidence="3" id="KW-1185">Reference proteome</keyword>
<dbReference type="EMBL" id="ML986608">
    <property type="protein sequence ID" value="KAF2265293.1"/>
    <property type="molecule type" value="Genomic_DNA"/>
</dbReference>
<dbReference type="GO" id="GO:0005739">
    <property type="term" value="C:mitochondrion"/>
    <property type="evidence" value="ECO:0007669"/>
    <property type="project" value="TreeGrafter"/>
</dbReference>
<dbReference type="Gene3D" id="3.40.50.720">
    <property type="entry name" value="NAD(P)-binding Rossmann-like Domain"/>
    <property type="match status" value="1"/>
</dbReference>
<dbReference type="GO" id="GO:0016491">
    <property type="term" value="F:oxidoreductase activity"/>
    <property type="evidence" value="ECO:0007669"/>
    <property type="project" value="InterPro"/>
</dbReference>